<dbReference type="Pfam" id="PF00225">
    <property type="entry name" value="Kinesin"/>
    <property type="match status" value="1"/>
</dbReference>
<dbReference type="GO" id="GO:0005875">
    <property type="term" value="C:microtubule associated complex"/>
    <property type="evidence" value="ECO:0007669"/>
    <property type="project" value="TreeGrafter"/>
</dbReference>
<evidence type="ECO:0000256" key="2">
    <source>
        <dbReference type="ARBA" id="ARBA00022741"/>
    </source>
</evidence>
<dbReference type="PROSITE" id="PS50067">
    <property type="entry name" value="KINESIN_MOTOR_2"/>
    <property type="match status" value="1"/>
</dbReference>
<keyword evidence="6" id="KW-0493">Microtubule</keyword>
<accession>T1K9V9</accession>
<dbReference type="InterPro" id="IPR001752">
    <property type="entry name" value="Kinesin_motor_dom"/>
</dbReference>
<dbReference type="FunFam" id="3.40.850.10:FF:000080">
    <property type="entry name" value="Kinesin-like protein"/>
    <property type="match status" value="1"/>
</dbReference>
<evidence type="ECO:0000256" key="7">
    <source>
        <dbReference type="SAM" id="Coils"/>
    </source>
</evidence>
<reference evidence="10" key="2">
    <citation type="submission" date="2015-06" db="UniProtKB">
        <authorList>
            <consortium name="EnsemblMetazoa"/>
        </authorList>
    </citation>
    <scope>IDENTIFICATION</scope>
</reference>
<dbReference type="STRING" id="32264.T1K9V9"/>
<dbReference type="HOGENOM" id="CLU_001485_2_1_1"/>
<evidence type="ECO:0000256" key="5">
    <source>
        <dbReference type="PROSITE-ProRule" id="PRU00283"/>
    </source>
</evidence>
<dbReference type="GO" id="GO:0005874">
    <property type="term" value="C:microtubule"/>
    <property type="evidence" value="ECO:0007669"/>
    <property type="project" value="UniProtKB-KW"/>
</dbReference>
<dbReference type="GO" id="GO:0051231">
    <property type="term" value="P:spindle elongation"/>
    <property type="evidence" value="ECO:0007669"/>
    <property type="project" value="TreeGrafter"/>
</dbReference>
<dbReference type="GO" id="GO:0005524">
    <property type="term" value="F:ATP binding"/>
    <property type="evidence" value="ECO:0007669"/>
    <property type="project" value="UniProtKB-UniRule"/>
</dbReference>
<keyword evidence="5 6" id="KW-0505">Motor protein</keyword>
<feature type="domain" description="Kinesin motor" evidence="9">
    <location>
        <begin position="47"/>
        <end position="390"/>
    </location>
</feature>
<dbReference type="GO" id="GO:0007052">
    <property type="term" value="P:mitotic spindle organization"/>
    <property type="evidence" value="ECO:0007669"/>
    <property type="project" value="TreeGrafter"/>
</dbReference>
<dbReference type="PANTHER" id="PTHR47969">
    <property type="entry name" value="CHROMOSOME-ASSOCIATED KINESIN KIF4A-RELATED"/>
    <property type="match status" value="1"/>
</dbReference>
<dbReference type="EMBL" id="CAEY01001893">
    <property type="status" value="NOT_ANNOTATED_CDS"/>
    <property type="molecule type" value="Genomic_DNA"/>
</dbReference>
<dbReference type="OMA" id="VYSCPCC"/>
<dbReference type="Proteomes" id="UP000015104">
    <property type="component" value="Unassembled WGS sequence"/>
</dbReference>
<keyword evidence="3 5" id="KW-0067">ATP-binding</keyword>
<dbReference type="InterPro" id="IPR019821">
    <property type="entry name" value="Kinesin_motor_CS"/>
</dbReference>
<comment type="similarity">
    <text evidence="5 6">Belongs to the TRAFAC class myosin-kinesin ATPase superfamily. Kinesin family.</text>
</comment>
<dbReference type="CDD" id="cd00106">
    <property type="entry name" value="KISc"/>
    <property type="match status" value="1"/>
</dbReference>
<dbReference type="SMART" id="SM00129">
    <property type="entry name" value="KISc"/>
    <property type="match status" value="1"/>
</dbReference>
<dbReference type="PRINTS" id="PR00380">
    <property type="entry name" value="KINESINHEAVY"/>
</dbReference>
<keyword evidence="2 5" id="KW-0547">Nucleotide-binding</keyword>
<keyword evidence="11" id="KW-1185">Reference proteome</keyword>
<keyword evidence="4" id="KW-0206">Cytoskeleton</keyword>
<evidence type="ECO:0000256" key="1">
    <source>
        <dbReference type="ARBA" id="ARBA00004245"/>
    </source>
</evidence>
<dbReference type="OrthoDB" id="3176171at2759"/>
<feature type="compositionally biased region" description="Polar residues" evidence="8">
    <location>
        <begin position="18"/>
        <end position="29"/>
    </location>
</feature>
<keyword evidence="4" id="KW-0963">Cytoplasm</keyword>
<proteinExistence type="inferred from homology"/>
<protein>
    <recommendedName>
        <fullName evidence="6">Kinesin-like protein</fullName>
    </recommendedName>
</protein>
<dbReference type="PROSITE" id="PS00411">
    <property type="entry name" value="KINESIN_MOTOR_1"/>
    <property type="match status" value="1"/>
</dbReference>
<dbReference type="KEGG" id="tut:107361916"/>
<reference evidence="11" key="1">
    <citation type="submission" date="2011-08" db="EMBL/GenBank/DDBJ databases">
        <authorList>
            <person name="Rombauts S."/>
        </authorList>
    </citation>
    <scope>NUCLEOTIDE SEQUENCE</scope>
    <source>
        <strain evidence="11">London</strain>
    </source>
</reference>
<keyword evidence="7" id="KW-0175">Coiled coil</keyword>
<comment type="subcellular location">
    <subcellularLocation>
        <location evidence="1">Cytoplasm</location>
        <location evidence="1">Cytoskeleton</location>
    </subcellularLocation>
</comment>
<evidence type="ECO:0000256" key="8">
    <source>
        <dbReference type="SAM" id="MobiDB-lite"/>
    </source>
</evidence>
<dbReference type="GO" id="GO:0007018">
    <property type="term" value="P:microtubule-based movement"/>
    <property type="evidence" value="ECO:0007669"/>
    <property type="project" value="InterPro"/>
</dbReference>
<evidence type="ECO:0000313" key="10">
    <source>
        <dbReference type="EnsemblMetazoa" id="tetur07g06350.1"/>
    </source>
</evidence>
<feature type="region of interest" description="Disordered" evidence="8">
    <location>
        <begin position="1"/>
        <end position="33"/>
    </location>
</feature>
<dbReference type="InterPro" id="IPR036961">
    <property type="entry name" value="Kinesin_motor_dom_sf"/>
</dbReference>
<dbReference type="SUPFAM" id="SSF52540">
    <property type="entry name" value="P-loop containing nucleoside triphosphate hydrolases"/>
    <property type="match status" value="1"/>
</dbReference>
<sequence>MTAIDNYADSSSDKEQLKSSPAESVTESSPDLPIELKASPVASEFDAINVVVRVRPIHGNRGSEKNRDTSLFPAAGQIQVNDPISNTTRSFTFNVVFEPEATQEEIFEHSGVKRLIDMALEGFACTIFAYGQTGSGKTFTLCGNYYEDFSDEKNIGEKKILGIIQLSFAYLFEQIKLKKDRGVYYVVTASYLEVYNEQVLDLLNPSTKSLNVRWSKDRGFYAENLFKVECEDIGDLEGVLEEGTKNRQVRSHMMNEKSSRSHSLLTISLASETQDPEDPQGYIRREGRLCLVDLAGSEKTKRTQSKGDTLVEANNINRSLLVLGNCISALASPKRRAGHIPYRDSTLTKLLADSLSGSGMTLMVACVSSSPEDASETINTLRYAARAKKVKTNPIVRMDPRELLILSLKREVRLLRMENIYLRQQLNIGSGFILNNGDRPTSNDSISSHDNTINGVNGDKKEKQILMAIDQHGKLEAEGNRDPGKQEIKDNLLHKYMQQNEGLRAENAQLHQQRERLIHDHELVCRENDRLRKRLSIPNQEATNIVYQENGFNGEPDQTIKGDNEVDNGNLSNNVNSNTKSNNMRNIRKDEERRPSLVAINGNREERSHNRFKFNDKSANGKLMLVNGLNDANNNTDNHSNYNLIKDSNEKQSNDINLELRGTSAATKTRFRRK</sequence>
<name>T1K9V9_TETUR</name>
<evidence type="ECO:0000313" key="11">
    <source>
        <dbReference type="Proteomes" id="UP000015104"/>
    </source>
</evidence>
<evidence type="ECO:0000256" key="6">
    <source>
        <dbReference type="RuleBase" id="RU000394"/>
    </source>
</evidence>
<dbReference type="Gene3D" id="3.40.850.10">
    <property type="entry name" value="Kinesin motor domain"/>
    <property type="match status" value="1"/>
</dbReference>
<dbReference type="PANTHER" id="PTHR47969:SF33">
    <property type="entry name" value="KINESIN-LIKE PROTEIN"/>
    <property type="match status" value="1"/>
</dbReference>
<feature type="binding site" evidence="5">
    <location>
        <begin position="131"/>
        <end position="138"/>
    </location>
    <ligand>
        <name>ATP</name>
        <dbReference type="ChEBI" id="CHEBI:30616"/>
    </ligand>
</feature>
<dbReference type="AlphaFoldDB" id="T1K9V9"/>
<dbReference type="InterPro" id="IPR027417">
    <property type="entry name" value="P-loop_NTPase"/>
</dbReference>
<evidence type="ECO:0000256" key="4">
    <source>
        <dbReference type="ARBA" id="ARBA00023212"/>
    </source>
</evidence>
<dbReference type="GO" id="GO:0008017">
    <property type="term" value="F:microtubule binding"/>
    <property type="evidence" value="ECO:0007669"/>
    <property type="project" value="InterPro"/>
</dbReference>
<dbReference type="GO" id="GO:0003777">
    <property type="term" value="F:microtubule motor activity"/>
    <property type="evidence" value="ECO:0007669"/>
    <property type="project" value="InterPro"/>
</dbReference>
<evidence type="ECO:0000256" key="3">
    <source>
        <dbReference type="ARBA" id="ARBA00022840"/>
    </source>
</evidence>
<dbReference type="InterPro" id="IPR027640">
    <property type="entry name" value="Kinesin-like_fam"/>
</dbReference>
<dbReference type="EnsemblMetazoa" id="tetur07g06350.1">
    <property type="protein sequence ID" value="tetur07g06350.1"/>
    <property type="gene ID" value="tetur07g06350"/>
</dbReference>
<feature type="coiled-coil region" evidence="7">
    <location>
        <begin position="493"/>
        <end position="520"/>
    </location>
</feature>
<gene>
    <name evidence="10" type="primary">107361916</name>
</gene>
<dbReference type="eggNOG" id="KOG4280">
    <property type="taxonomic scope" value="Eukaryota"/>
</dbReference>
<evidence type="ECO:0000259" key="9">
    <source>
        <dbReference type="PROSITE" id="PS50067"/>
    </source>
</evidence>
<organism evidence="10 11">
    <name type="scientific">Tetranychus urticae</name>
    <name type="common">Two-spotted spider mite</name>
    <dbReference type="NCBI Taxonomy" id="32264"/>
    <lineage>
        <taxon>Eukaryota</taxon>
        <taxon>Metazoa</taxon>
        <taxon>Ecdysozoa</taxon>
        <taxon>Arthropoda</taxon>
        <taxon>Chelicerata</taxon>
        <taxon>Arachnida</taxon>
        <taxon>Acari</taxon>
        <taxon>Acariformes</taxon>
        <taxon>Trombidiformes</taxon>
        <taxon>Prostigmata</taxon>
        <taxon>Eleutherengona</taxon>
        <taxon>Raphignathae</taxon>
        <taxon>Tetranychoidea</taxon>
        <taxon>Tetranychidae</taxon>
        <taxon>Tetranychus</taxon>
    </lineage>
</organism>